<comment type="caution">
    <text evidence="1">The sequence shown here is derived from an EMBL/GenBank/DDBJ whole genome shotgun (WGS) entry which is preliminary data.</text>
</comment>
<dbReference type="Proteomes" id="UP000887116">
    <property type="component" value="Unassembled WGS sequence"/>
</dbReference>
<protein>
    <submittedName>
        <fullName evidence="1">Uncharacterized protein</fullName>
    </submittedName>
</protein>
<dbReference type="EMBL" id="BMAO01025663">
    <property type="protein sequence ID" value="GFR04170.1"/>
    <property type="molecule type" value="Genomic_DNA"/>
</dbReference>
<reference evidence="1" key="1">
    <citation type="submission" date="2020-07" db="EMBL/GenBank/DDBJ databases">
        <title>Multicomponent nature underlies the extraordinary mechanical properties of spider dragline silk.</title>
        <authorList>
            <person name="Kono N."/>
            <person name="Nakamura H."/>
            <person name="Mori M."/>
            <person name="Yoshida Y."/>
            <person name="Ohtoshi R."/>
            <person name="Malay A.D."/>
            <person name="Moran D.A.P."/>
            <person name="Tomita M."/>
            <person name="Numata K."/>
            <person name="Arakawa K."/>
        </authorList>
    </citation>
    <scope>NUCLEOTIDE SEQUENCE</scope>
</reference>
<dbReference type="AlphaFoldDB" id="A0A8X6IGA0"/>
<gene>
    <name evidence="1" type="ORF">TNCT_677921</name>
</gene>
<evidence type="ECO:0000313" key="2">
    <source>
        <dbReference type="Proteomes" id="UP000887116"/>
    </source>
</evidence>
<name>A0A8X6IGA0_TRICU</name>
<keyword evidence="2" id="KW-1185">Reference proteome</keyword>
<evidence type="ECO:0000313" key="1">
    <source>
        <dbReference type="EMBL" id="GFR04170.1"/>
    </source>
</evidence>
<sequence length="84" mass="9202">MCSSCSARGDGLSLQDKRASRELKLVLFWYAMTHEVMTTSRKGTVKHSSATHSWVLDLATRDFLVADRINPNNGSPSMDGDSGV</sequence>
<proteinExistence type="predicted"/>
<accession>A0A8X6IGA0</accession>
<organism evidence="1 2">
    <name type="scientific">Trichonephila clavata</name>
    <name type="common">Joro spider</name>
    <name type="synonym">Nephila clavata</name>
    <dbReference type="NCBI Taxonomy" id="2740835"/>
    <lineage>
        <taxon>Eukaryota</taxon>
        <taxon>Metazoa</taxon>
        <taxon>Ecdysozoa</taxon>
        <taxon>Arthropoda</taxon>
        <taxon>Chelicerata</taxon>
        <taxon>Arachnida</taxon>
        <taxon>Araneae</taxon>
        <taxon>Araneomorphae</taxon>
        <taxon>Entelegynae</taxon>
        <taxon>Araneoidea</taxon>
        <taxon>Nephilidae</taxon>
        <taxon>Trichonephila</taxon>
    </lineage>
</organism>